<keyword evidence="8" id="KW-1185">Reference proteome</keyword>
<organism evidence="7 8">
    <name type="scientific">Olpidium bornovanus</name>
    <dbReference type="NCBI Taxonomy" id="278681"/>
    <lineage>
        <taxon>Eukaryota</taxon>
        <taxon>Fungi</taxon>
        <taxon>Fungi incertae sedis</taxon>
        <taxon>Olpidiomycota</taxon>
        <taxon>Olpidiomycotina</taxon>
        <taxon>Olpidiomycetes</taxon>
        <taxon>Olpidiales</taxon>
        <taxon>Olpidiaceae</taxon>
        <taxon>Olpidium</taxon>
    </lineage>
</organism>
<keyword evidence="2" id="KW-0812">Transmembrane</keyword>
<feature type="region of interest" description="Disordered" evidence="5">
    <location>
        <begin position="122"/>
        <end position="146"/>
    </location>
</feature>
<feature type="compositionally biased region" description="Basic and acidic residues" evidence="5">
    <location>
        <begin position="129"/>
        <end position="142"/>
    </location>
</feature>
<sequence>MVLGASSSEPSRTTPPPPSRLLRPPCDAAREGPASAGAAAARAGRWLLSCLVVVPLLFVRDATGGFVPPPTAPDPTSAPESPVQTCKNLISLSDYETSPFCAPPCGLAATGVQATFVGEVSTPAAPRPHQPETEARTSEAEHANSAAADVLHATEPIVAHTAEDRSVEEQPPQQGPSGHPRAEVNESAAGDAVGTPDNFSTSTKPRDHPADAREQAVPLPTSPGQRKRGTPWLGGYADEGNLEQFDPRLTDRDLAPLQRAASPTFATVSSTTASSAPEISTPAAPVHDGDAHKRIKERFNYASFDCAAIILSTNPEAKGSTAILIGNKDQYMLNKCSAKKFVVIELCDEILVDTVAIANYEFFSSMFRDFQISVSNRWPPKQDGWVDLGR</sequence>
<feature type="region of interest" description="Disordered" evidence="5">
    <location>
        <begin position="1"/>
        <end position="34"/>
    </location>
</feature>
<keyword evidence="3" id="KW-1133">Transmembrane helix</keyword>
<dbReference type="EMBL" id="JAEFCI010012974">
    <property type="protein sequence ID" value="KAG5455672.1"/>
    <property type="molecule type" value="Genomic_DNA"/>
</dbReference>
<evidence type="ECO:0000313" key="8">
    <source>
        <dbReference type="Proteomes" id="UP000673691"/>
    </source>
</evidence>
<dbReference type="Pfam" id="PF07738">
    <property type="entry name" value="Sad1_UNC"/>
    <property type="match status" value="1"/>
</dbReference>
<keyword evidence="4" id="KW-0472">Membrane</keyword>
<dbReference type="OrthoDB" id="266334at2759"/>
<evidence type="ECO:0000256" key="4">
    <source>
        <dbReference type="ARBA" id="ARBA00023136"/>
    </source>
</evidence>
<protein>
    <recommendedName>
        <fullName evidence="6">SUN domain-containing protein</fullName>
    </recommendedName>
</protein>
<comment type="caution">
    <text evidence="7">The sequence shown here is derived from an EMBL/GenBank/DDBJ whole genome shotgun (WGS) entry which is preliminary data.</text>
</comment>
<dbReference type="GO" id="GO:0012505">
    <property type="term" value="C:endomembrane system"/>
    <property type="evidence" value="ECO:0007669"/>
    <property type="project" value="UniProtKB-SubCell"/>
</dbReference>
<dbReference type="PANTHER" id="PTHR12953">
    <property type="entry name" value="MEMBRANE PROTEIN CH1 RELATED"/>
    <property type="match status" value="1"/>
</dbReference>
<dbReference type="PANTHER" id="PTHR12953:SF0">
    <property type="entry name" value="SUN DOMAIN-CONTAINING OSSIFICATION FACTOR"/>
    <property type="match status" value="1"/>
</dbReference>
<dbReference type="GO" id="GO:0005737">
    <property type="term" value="C:cytoplasm"/>
    <property type="evidence" value="ECO:0007669"/>
    <property type="project" value="TreeGrafter"/>
</dbReference>
<comment type="subcellular location">
    <subcellularLocation>
        <location evidence="1">Endomembrane system</location>
    </subcellularLocation>
</comment>
<feature type="region of interest" description="Disordered" evidence="5">
    <location>
        <begin position="265"/>
        <end position="288"/>
    </location>
</feature>
<reference evidence="7 8" key="1">
    <citation type="journal article" name="Sci. Rep.">
        <title>Genome-scale phylogenetic analyses confirm Olpidium as the closest living zoosporic fungus to the non-flagellated, terrestrial fungi.</title>
        <authorList>
            <person name="Chang Y."/>
            <person name="Rochon D."/>
            <person name="Sekimoto S."/>
            <person name="Wang Y."/>
            <person name="Chovatia M."/>
            <person name="Sandor L."/>
            <person name="Salamov A."/>
            <person name="Grigoriev I.V."/>
            <person name="Stajich J.E."/>
            <person name="Spatafora J.W."/>
        </authorList>
    </citation>
    <scope>NUCLEOTIDE SEQUENCE [LARGE SCALE GENOMIC DNA]</scope>
    <source>
        <strain evidence="7">S191</strain>
    </source>
</reference>
<evidence type="ECO:0000256" key="1">
    <source>
        <dbReference type="ARBA" id="ARBA00004308"/>
    </source>
</evidence>
<feature type="domain" description="SUN" evidence="6">
    <location>
        <begin position="265"/>
        <end position="390"/>
    </location>
</feature>
<dbReference type="GO" id="GO:0016020">
    <property type="term" value="C:membrane"/>
    <property type="evidence" value="ECO:0007669"/>
    <property type="project" value="InterPro"/>
</dbReference>
<evidence type="ECO:0000256" key="5">
    <source>
        <dbReference type="SAM" id="MobiDB-lite"/>
    </source>
</evidence>
<dbReference type="GO" id="GO:0034975">
    <property type="term" value="P:protein folding in endoplasmic reticulum"/>
    <property type="evidence" value="ECO:0007669"/>
    <property type="project" value="TreeGrafter"/>
</dbReference>
<evidence type="ECO:0000313" key="7">
    <source>
        <dbReference type="EMBL" id="KAG5455672.1"/>
    </source>
</evidence>
<evidence type="ECO:0000259" key="6">
    <source>
        <dbReference type="PROSITE" id="PS51469"/>
    </source>
</evidence>
<name>A0A8H7ZME5_9FUNG</name>
<evidence type="ECO:0000256" key="2">
    <source>
        <dbReference type="ARBA" id="ARBA00022692"/>
    </source>
</evidence>
<feature type="compositionally biased region" description="Basic and acidic residues" evidence="5">
    <location>
        <begin position="204"/>
        <end position="214"/>
    </location>
</feature>
<gene>
    <name evidence="7" type="ORF">BJ554DRAFT_4829</name>
</gene>
<dbReference type="PROSITE" id="PS51469">
    <property type="entry name" value="SUN"/>
    <property type="match status" value="1"/>
</dbReference>
<evidence type="ECO:0000256" key="3">
    <source>
        <dbReference type="ARBA" id="ARBA00022989"/>
    </source>
</evidence>
<dbReference type="Proteomes" id="UP000673691">
    <property type="component" value="Unassembled WGS sequence"/>
</dbReference>
<dbReference type="InterPro" id="IPR045120">
    <property type="entry name" value="Suco/Slp1-like"/>
</dbReference>
<accession>A0A8H7ZME5</accession>
<feature type="compositionally biased region" description="Low complexity" evidence="5">
    <location>
        <begin position="1"/>
        <end position="12"/>
    </location>
</feature>
<feature type="compositionally biased region" description="Low complexity" evidence="5">
    <location>
        <begin position="20"/>
        <end position="34"/>
    </location>
</feature>
<feature type="region of interest" description="Disordered" evidence="5">
    <location>
        <begin position="162"/>
        <end position="243"/>
    </location>
</feature>
<proteinExistence type="predicted"/>
<feature type="non-terminal residue" evidence="7">
    <location>
        <position position="390"/>
    </location>
</feature>
<dbReference type="InterPro" id="IPR012919">
    <property type="entry name" value="SUN_dom"/>
</dbReference>
<feature type="compositionally biased region" description="Low complexity" evidence="5">
    <location>
        <begin position="265"/>
        <end position="276"/>
    </location>
</feature>
<dbReference type="AlphaFoldDB" id="A0A8H7ZME5"/>